<name>A0A1Y6EKX1_9GAMM</name>
<organism evidence="2 3">
    <name type="scientific">Pseudidiomarina planktonica</name>
    <dbReference type="NCBI Taxonomy" id="1323738"/>
    <lineage>
        <taxon>Bacteria</taxon>
        <taxon>Pseudomonadati</taxon>
        <taxon>Pseudomonadota</taxon>
        <taxon>Gammaproteobacteria</taxon>
        <taxon>Alteromonadales</taxon>
        <taxon>Idiomarinaceae</taxon>
        <taxon>Pseudidiomarina</taxon>
    </lineage>
</organism>
<dbReference type="PANTHER" id="PTHR38032">
    <property type="entry name" value="POLYMERASE-RELATED"/>
    <property type="match status" value="1"/>
</dbReference>
<dbReference type="AlphaFoldDB" id="A0A1Y6EKX1"/>
<dbReference type="InterPro" id="IPR046866">
    <property type="entry name" value="FapA_N"/>
</dbReference>
<sequence>MSDGLKFISQAGFVHVEIPHGLDVSAMTIENLEDAYRKSELSKAKVVDNGFQNAVTEARKYRTENPGTKQNLRFKIAEIRDAELTIEISEDAMEAEAYVTAPYGGTTLSRGHILSCLREQEITAGIRREAIEQLIEHCNTALPGLPLEVTIARGRKPVNGLDARFKPLVPDARKRILRPQDRGDGSVDMRDLGKLFSVKEGEAVLRRIPATKGRPGFTIKGEPLPATDGTDRDIKAGKGTLLNPDNSDELIAEKQGMPTFIDNSAEVDEVLTMKDVDVGTGHVDYEGSVIITGSVGEGMRVKATGDITIAGYVDSAELNAGGNITVAKGVIGHQLAHDDEDDDDNFAPLSTRLIASGSVWVSYAQYAMLIGKHGVIVDKQLTHCHVITQGALCVGGEGKNALGKLIGGVVETTSDVSAGQVGAPAGTKTRIYFQQPLDASEADVEVNSLRNHLQIALRTIKKLLAAQQQLAKIPKLNERQQLMRSKITDELAHQQNTIATLRGRLSLVMDTPAPDLQLQVIAGRQLYPGAIVRFEDKFLRVKEHRGGTVIALRQHELIMDVLR</sequence>
<evidence type="ECO:0000259" key="1">
    <source>
        <dbReference type="Pfam" id="PF20250"/>
    </source>
</evidence>
<accession>A0A1Y6EKX1</accession>
<proteinExistence type="predicted"/>
<dbReference type="InterPro" id="IPR046865">
    <property type="entry name" value="FapA_b_solenoid"/>
</dbReference>
<dbReference type="Pfam" id="PF20250">
    <property type="entry name" value="FapA_N"/>
    <property type="match status" value="1"/>
</dbReference>
<evidence type="ECO:0000313" key="2">
    <source>
        <dbReference type="EMBL" id="SMQ61202.1"/>
    </source>
</evidence>
<dbReference type="InterPro" id="IPR005646">
    <property type="entry name" value="FapA"/>
</dbReference>
<dbReference type="RefSeq" id="WP_086433701.1">
    <property type="nucleotide sequence ID" value="NZ_FXWH01000001.1"/>
</dbReference>
<dbReference type="OrthoDB" id="5807941at2"/>
<reference evidence="3" key="1">
    <citation type="submission" date="2017-04" db="EMBL/GenBank/DDBJ databases">
        <authorList>
            <person name="Varghese N."/>
            <person name="Submissions S."/>
        </authorList>
    </citation>
    <scope>NUCLEOTIDE SEQUENCE [LARGE SCALE GENOMIC DNA]</scope>
</reference>
<feature type="domain" description="Flagellar Assembly Protein A N-terminal region" evidence="1">
    <location>
        <begin position="85"/>
        <end position="263"/>
    </location>
</feature>
<evidence type="ECO:0000313" key="3">
    <source>
        <dbReference type="Proteomes" id="UP000194450"/>
    </source>
</evidence>
<protein>
    <recommendedName>
        <fullName evidence="1">Flagellar Assembly Protein A N-terminal region domain-containing protein</fullName>
    </recommendedName>
</protein>
<dbReference type="EMBL" id="FXWH01000001">
    <property type="protein sequence ID" value="SMQ61202.1"/>
    <property type="molecule type" value="Genomic_DNA"/>
</dbReference>
<gene>
    <name evidence="2" type="ORF">SAMN06297229_0529</name>
</gene>
<keyword evidence="3" id="KW-1185">Reference proteome</keyword>
<dbReference type="Pfam" id="PF03961">
    <property type="entry name" value="FapA"/>
    <property type="match status" value="1"/>
</dbReference>
<dbReference type="PANTHER" id="PTHR38032:SF1">
    <property type="entry name" value="RNA-BINDING PROTEIN KHPB N-TERMINAL DOMAIN-CONTAINING PROTEIN"/>
    <property type="match status" value="1"/>
</dbReference>
<dbReference type="Proteomes" id="UP000194450">
    <property type="component" value="Unassembled WGS sequence"/>
</dbReference>